<protein>
    <recommendedName>
        <fullName evidence="2">PD-(D/E)XK endonuclease-like domain-containing protein</fullName>
    </recommendedName>
</protein>
<name>A0A382GUF4_9ZZZZ</name>
<proteinExistence type="predicted"/>
<gene>
    <name evidence="1" type="ORF">METZ01_LOCUS230665</name>
</gene>
<reference evidence="1" key="1">
    <citation type="submission" date="2018-05" db="EMBL/GenBank/DDBJ databases">
        <authorList>
            <person name="Lanie J.A."/>
            <person name="Ng W.-L."/>
            <person name="Kazmierczak K.M."/>
            <person name="Andrzejewski T.M."/>
            <person name="Davidsen T.M."/>
            <person name="Wayne K.J."/>
            <person name="Tettelin H."/>
            <person name="Glass J.I."/>
            <person name="Rusch D."/>
            <person name="Podicherti R."/>
            <person name="Tsui H.-C.T."/>
            <person name="Winkler M.E."/>
        </authorList>
    </citation>
    <scope>NUCLEOTIDE SEQUENCE</scope>
</reference>
<dbReference type="EMBL" id="UINC01057058">
    <property type="protein sequence ID" value="SVB77811.1"/>
    <property type="molecule type" value="Genomic_DNA"/>
</dbReference>
<evidence type="ECO:0000313" key="1">
    <source>
        <dbReference type="EMBL" id="SVB77811.1"/>
    </source>
</evidence>
<evidence type="ECO:0008006" key="2">
    <source>
        <dbReference type="Google" id="ProtNLM"/>
    </source>
</evidence>
<sequence length="333" mass="38119">MGKALDGYSGKRTYDPTTPATNKYYTSREGDFSKDMSHSRFVMFLKSPRSFWLRYNHGFVEKYDGPPFTLNGRIGTLAEAHFDTLRATSPLGPSPLLAGTEFGNCLPFIHPTDPDFIETFCGRRTNSWSWTRTHGHLFQRSSDPHPMLNVYGEPDELVEFTDEDGQQWIVVIDFKAQSSNPKYGEKKEYNPSKLKRNGIPKHFGEAFGVSHRVQLEFYAWLIEKIIQRDNLPHKVYPVGHHVIFNVGWDQGDIFNNTTSPNLGMSRYNVSVPLDWSWIEPSIELALECILSPTLPDKQGLPTRTGTGAEKFYDFEVLDDRYAWMQANHPGSWP</sequence>
<organism evidence="1">
    <name type="scientific">marine metagenome</name>
    <dbReference type="NCBI Taxonomy" id="408172"/>
    <lineage>
        <taxon>unclassified sequences</taxon>
        <taxon>metagenomes</taxon>
        <taxon>ecological metagenomes</taxon>
    </lineage>
</organism>
<dbReference type="AlphaFoldDB" id="A0A382GUF4"/>
<accession>A0A382GUF4</accession>